<evidence type="ECO:0000256" key="2">
    <source>
        <dbReference type="ARBA" id="ARBA00001966"/>
    </source>
</evidence>
<keyword evidence="12 23" id="KW-0812">Transmembrane</keyword>
<keyword evidence="11" id="KW-0808">Transferase</keyword>
<name>A0AA43XJK4_9CLOT</name>
<feature type="coiled-coil region" evidence="22">
    <location>
        <begin position="134"/>
        <end position="175"/>
    </location>
</feature>
<dbReference type="GO" id="GO:0051539">
    <property type="term" value="F:4 iron, 4 sulfur cluster binding"/>
    <property type="evidence" value="ECO:0007669"/>
    <property type="project" value="UniProtKB-KW"/>
</dbReference>
<evidence type="ECO:0000256" key="14">
    <source>
        <dbReference type="ARBA" id="ARBA00022777"/>
    </source>
</evidence>
<dbReference type="AlphaFoldDB" id="A0AA43XJK4"/>
<evidence type="ECO:0000256" key="12">
    <source>
        <dbReference type="ARBA" id="ARBA00022692"/>
    </source>
</evidence>
<evidence type="ECO:0000256" key="18">
    <source>
        <dbReference type="ARBA" id="ARBA00023014"/>
    </source>
</evidence>
<dbReference type="PROSITE" id="PS50109">
    <property type="entry name" value="HIS_KIN"/>
    <property type="match status" value="1"/>
</dbReference>
<reference evidence="26 27" key="1">
    <citation type="submission" date="2019-04" db="EMBL/GenBank/DDBJ databases">
        <title>Isachenkonia alkalipeptolytica gen. nov. sp. nov. a new anaerobic, alkiliphilic organothrophic bacterium capable to reduce synthesized ferrihydrite isolated from a soda lake.</title>
        <authorList>
            <person name="Toshchakov S.V."/>
            <person name="Zavarzina D.G."/>
            <person name="Zhilina T.N."/>
            <person name="Kostrikina N.A."/>
            <person name="Kublanov I.V."/>
        </authorList>
    </citation>
    <scope>NUCLEOTIDE SEQUENCE [LARGE SCALE GENOMIC DNA]</scope>
    <source>
        <strain evidence="26 27">Z-1701</strain>
    </source>
</reference>
<evidence type="ECO:0000256" key="16">
    <source>
        <dbReference type="ARBA" id="ARBA00023004"/>
    </source>
</evidence>
<comment type="subcellular location">
    <subcellularLocation>
        <location evidence="4">Cell membrane</location>
        <topology evidence="4">Multi-pass membrane protein</topology>
    </subcellularLocation>
    <subcellularLocation>
        <location evidence="3">Cytoplasm</location>
    </subcellularLocation>
</comment>
<evidence type="ECO:0000313" key="27">
    <source>
        <dbReference type="Proteomes" id="UP000449710"/>
    </source>
</evidence>
<evidence type="ECO:0000256" key="19">
    <source>
        <dbReference type="ARBA" id="ARBA00023136"/>
    </source>
</evidence>
<dbReference type="InterPro" id="IPR003660">
    <property type="entry name" value="HAMP_dom"/>
</dbReference>
<keyword evidence="22" id="KW-0175">Coiled coil</keyword>
<evidence type="ECO:0000256" key="4">
    <source>
        <dbReference type="ARBA" id="ARBA00004651"/>
    </source>
</evidence>
<dbReference type="RefSeq" id="WP_160720145.1">
    <property type="nucleotide sequence ID" value="NZ_SUMG01000005.1"/>
</dbReference>
<dbReference type="Proteomes" id="UP000449710">
    <property type="component" value="Unassembled WGS sequence"/>
</dbReference>
<feature type="transmembrane region" description="Helical" evidence="23">
    <location>
        <begin position="25"/>
        <end position="48"/>
    </location>
</feature>
<comment type="cofactor">
    <cofactor evidence="2">
        <name>[4Fe-4S] cluster</name>
        <dbReference type="ChEBI" id="CHEBI:49883"/>
    </cofactor>
</comment>
<evidence type="ECO:0000256" key="17">
    <source>
        <dbReference type="ARBA" id="ARBA00023012"/>
    </source>
</evidence>
<keyword evidence="18" id="KW-0411">Iron-sulfur</keyword>
<dbReference type="InterPro" id="IPR011712">
    <property type="entry name" value="Sig_transdc_His_kin_sub3_dim/P"/>
</dbReference>
<keyword evidence="15 23" id="KW-1133">Transmembrane helix</keyword>
<evidence type="ECO:0000256" key="8">
    <source>
        <dbReference type="ARBA" id="ARBA00022485"/>
    </source>
</evidence>
<dbReference type="InterPro" id="IPR003594">
    <property type="entry name" value="HATPase_dom"/>
</dbReference>
<evidence type="ECO:0000256" key="21">
    <source>
        <dbReference type="ARBA" id="ARBA00030800"/>
    </source>
</evidence>
<accession>A0AA43XJK4</accession>
<keyword evidence="9" id="KW-0963">Cytoplasm</keyword>
<proteinExistence type="predicted"/>
<dbReference type="CDD" id="cd16917">
    <property type="entry name" value="HATPase_UhpB-NarQ-NarX-like"/>
    <property type="match status" value="1"/>
</dbReference>
<sequence>MKFLKNVFVRTTEGKSVQFDIVKKFWISGLITVIFSILGMLILSLLLTEGMSNNYLEENLGITFLSREYYRLLFIMAIIGFFAALGATIVIGLPVGRTLRTLLHVIRDANEKLSRGKLDYRLRIRGYIELEEISNQFNRMAQRTEKQVESLQRLINENNELLAGAEEAASSEERRKIARELHDAISQQLFAINTTVAAIPKLMDKRPEEAKKYFKMIEKMVSMAQQELRALIMHLRPVSLEEDCLKEGIEKLLDELDGKHENIEIYQELHNIEGLAPGLENNIFRVSQEAISNILRHSKATKFSLKLFQKEKVLTLIIEDNGVGIKDSDDKKSSYGMATMRERIEELGGRFDVISFPEKGTRVEVRVPIGLQSTFKKTVNRSPVKK</sequence>
<comment type="catalytic activity">
    <reaction evidence="1">
        <text>ATP + protein L-histidine = ADP + protein N-phospho-L-histidine.</text>
        <dbReference type="EC" id="2.7.13.3"/>
    </reaction>
</comment>
<evidence type="ECO:0000256" key="15">
    <source>
        <dbReference type="ARBA" id="ARBA00022989"/>
    </source>
</evidence>
<keyword evidence="17" id="KW-0902">Two-component regulatory system</keyword>
<dbReference type="PANTHER" id="PTHR24421">
    <property type="entry name" value="NITRATE/NITRITE SENSOR PROTEIN NARX-RELATED"/>
    <property type="match status" value="1"/>
</dbReference>
<dbReference type="InterPro" id="IPR036890">
    <property type="entry name" value="HATPase_C_sf"/>
</dbReference>
<evidence type="ECO:0000256" key="3">
    <source>
        <dbReference type="ARBA" id="ARBA00004496"/>
    </source>
</evidence>
<dbReference type="PROSITE" id="PS50885">
    <property type="entry name" value="HAMP"/>
    <property type="match status" value="1"/>
</dbReference>
<dbReference type="GO" id="GO:0000155">
    <property type="term" value="F:phosphorelay sensor kinase activity"/>
    <property type="evidence" value="ECO:0007669"/>
    <property type="project" value="InterPro"/>
</dbReference>
<dbReference type="GO" id="GO:0046983">
    <property type="term" value="F:protein dimerization activity"/>
    <property type="evidence" value="ECO:0007669"/>
    <property type="project" value="InterPro"/>
</dbReference>
<protein>
    <recommendedName>
        <fullName evidence="6">Oxygen sensor histidine kinase NreB</fullName>
        <ecNumber evidence="5">2.7.13.3</ecNumber>
    </recommendedName>
    <alternativeName>
        <fullName evidence="21">Nitrogen regulation protein B</fullName>
    </alternativeName>
</protein>
<comment type="function">
    <text evidence="20">Member of the two-component regulatory system NreB/NreC involved in the control of dissimilatory nitrate/nitrite reduction in response to oxygen. NreB functions as a direct oxygen sensor histidine kinase which is autophosphorylated, in the absence of oxygen, probably at the conserved histidine residue, and transfers its phosphate group probably to a conserved aspartate residue of NreC. NreB/NreC activates the expression of the nitrate (narGHJI) and nitrite (nir) reductase operons, as well as the putative nitrate transporter gene narT.</text>
</comment>
<dbReference type="InterPro" id="IPR050482">
    <property type="entry name" value="Sensor_HK_TwoCompSys"/>
</dbReference>
<evidence type="ECO:0000313" key="26">
    <source>
        <dbReference type="EMBL" id="NBG88043.1"/>
    </source>
</evidence>
<dbReference type="Gene3D" id="1.20.5.1930">
    <property type="match status" value="1"/>
</dbReference>
<organism evidence="26 27">
    <name type="scientific">Isachenkonia alkalipeptolytica</name>
    <dbReference type="NCBI Taxonomy" id="2565777"/>
    <lineage>
        <taxon>Bacteria</taxon>
        <taxon>Bacillati</taxon>
        <taxon>Bacillota</taxon>
        <taxon>Clostridia</taxon>
        <taxon>Eubacteriales</taxon>
        <taxon>Clostridiaceae</taxon>
        <taxon>Isachenkonia</taxon>
    </lineage>
</organism>
<dbReference type="CDD" id="cd06225">
    <property type="entry name" value="HAMP"/>
    <property type="match status" value="1"/>
</dbReference>
<evidence type="ECO:0000259" key="25">
    <source>
        <dbReference type="PROSITE" id="PS50885"/>
    </source>
</evidence>
<dbReference type="SMART" id="SM00387">
    <property type="entry name" value="HATPase_c"/>
    <property type="match status" value="1"/>
</dbReference>
<keyword evidence="16" id="KW-0408">Iron</keyword>
<dbReference type="PANTHER" id="PTHR24421:SF37">
    <property type="entry name" value="SENSOR HISTIDINE KINASE NARS"/>
    <property type="match status" value="1"/>
</dbReference>
<evidence type="ECO:0000256" key="5">
    <source>
        <dbReference type="ARBA" id="ARBA00012438"/>
    </source>
</evidence>
<dbReference type="Pfam" id="PF07730">
    <property type="entry name" value="HisKA_3"/>
    <property type="match status" value="1"/>
</dbReference>
<evidence type="ECO:0000256" key="23">
    <source>
        <dbReference type="SAM" id="Phobius"/>
    </source>
</evidence>
<keyword evidence="13" id="KW-0479">Metal-binding</keyword>
<evidence type="ECO:0000256" key="7">
    <source>
        <dbReference type="ARBA" id="ARBA00022475"/>
    </source>
</evidence>
<dbReference type="SMART" id="SM00304">
    <property type="entry name" value="HAMP"/>
    <property type="match status" value="1"/>
</dbReference>
<dbReference type="GO" id="GO:0005886">
    <property type="term" value="C:plasma membrane"/>
    <property type="evidence" value="ECO:0007669"/>
    <property type="project" value="UniProtKB-SubCell"/>
</dbReference>
<evidence type="ECO:0000259" key="24">
    <source>
        <dbReference type="PROSITE" id="PS50109"/>
    </source>
</evidence>
<feature type="domain" description="Histidine kinase" evidence="24">
    <location>
        <begin position="176"/>
        <end position="371"/>
    </location>
</feature>
<evidence type="ECO:0000256" key="20">
    <source>
        <dbReference type="ARBA" id="ARBA00024827"/>
    </source>
</evidence>
<dbReference type="SUPFAM" id="SSF55874">
    <property type="entry name" value="ATPase domain of HSP90 chaperone/DNA topoisomerase II/histidine kinase"/>
    <property type="match status" value="1"/>
</dbReference>
<comment type="caution">
    <text evidence="26">The sequence shown here is derived from an EMBL/GenBank/DDBJ whole genome shotgun (WGS) entry which is preliminary data.</text>
</comment>
<keyword evidence="27" id="KW-1185">Reference proteome</keyword>
<dbReference type="InterPro" id="IPR004358">
    <property type="entry name" value="Sig_transdc_His_kin-like_C"/>
</dbReference>
<keyword evidence="10" id="KW-0597">Phosphoprotein</keyword>
<dbReference type="Gene3D" id="3.30.565.10">
    <property type="entry name" value="Histidine kinase-like ATPase, C-terminal domain"/>
    <property type="match status" value="1"/>
</dbReference>
<evidence type="ECO:0000256" key="9">
    <source>
        <dbReference type="ARBA" id="ARBA00022490"/>
    </source>
</evidence>
<keyword evidence="19 23" id="KW-0472">Membrane</keyword>
<evidence type="ECO:0000256" key="13">
    <source>
        <dbReference type="ARBA" id="ARBA00022723"/>
    </source>
</evidence>
<dbReference type="Gene3D" id="6.10.340.10">
    <property type="match status" value="1"/>
</dbReference>
<gene>
    <name evidence="26" type="ORF">ISALK_05965</name>
</gene>
<dbReference type="Pfam" id="PF02518">
    <property type="entry name" value="HATPase_c"/>
    <property type="match status" value="1"/>
</dbReference>
<feature type="domain" description="HAMP" evidence="25">
    <location>
        <begin position="97"/>
        <end position="149"/>
    </location>
</feature>
<evidence type="ECO:0000256" key="22">
    <source>
        <dbReference type="SAM" id="Coils"/>
    </source>
</evidence>
<keyword evidence="7" id="KW-1003">Cell membrane</keyword>
<dbReference type="PRINTS" id="PR00344">
    <property type="entry name" value="BCTRLSENSOR"/>
</dbReference>
<evidence type="ECO:0000256" key="6">
    <source>
        <dbReference type="ARBA" id="ARBA00017322"/>
    </source>
</evidence>
<dbReference type="GO" id="GO:0046872">
    <property type="term" value="F:metal ion binding"/>
    <property type="evidence" value="ECO:0007669"/>
    <property type="project" value="UniProtKB-KW"/>
</dbReference>
<evidence type="ECO:0000256" key="10">
    <source>
        <dbReference type="ARBA" id="ARBA00022553"/>
    </source>
</evidence>
<dbReference type="EMBL" id="SUMG01000005">
    <property type="protein sequence ID" value="NBG88043.1"/>
    <property type="molecule type" value="Genomic_DNA"/>
</dbReference>
<dbReference type="GO" id="GO:0005737">
    <property type="term" value="C:cytoplasm"/>
    <property type="evidence" value="ECO:0007669"/>
    <property type="project" value="UniProtKB-SubCell"/>
</dbReference>
<evidence type="ECO:0000256" key="11">
    <source>
        <dbReference type="ARBA" id="ARBA00022679"/>
    </source>
</evidence>
<evidence type="ECO:0000256" key="1">
    <source>
        <dbReference type="ARBA" id="ARBA00000085"/>
    </source>
</evidence>
<dbReference type="EC" id="2.7.13.3" evidence="5"/>
<feature type="transmembrane region" description="Helical" evidence="23">
    <location>
        <begin position="69"/>
        <end position="93"/>
    </location>
</feature>
<keyword evidence="14 26" id="KW-0418">Kinase</keyword>
<dbReference type="InterPro" id="IPR005467">
    <property type="entry name" value="His_kinase_dom"/>
</dbReference>
<keyword evidence="8" id="KW-0004">4Fe-4S</keyword>